<dbReference type="EC" id="3.1.4.46" evidence="2"/>
<sequence>MHHLTASSLLAALALVSHVSGSPCTSRTRSIKHIELGPRPYYLVNNMTDGPLKSKLDSCKDRTMKPSTFSIAHRGGACLQFPEHSKESTMAGARMGAGVLECDVTFTRDRQLVCRHSQCDLHTTTNIVNIPDLNAKCSKPFTPAADGKPASAKCCTSDITLAEYKTLCAKMDAFNASATTPKDFLAGTPAWRTDLYATCGTLVDLKEHIAMVEALGLHHTPELKAPEVPMPFDGDFTHDMFAQQMIDAYKHAGVPASRVMAQSFEFESLQYWLKHEPAFGETAILLDESADKGNMIEAVGNLERYAREGIKTMAPPMHYLVEVGKNSTMVPSSYANKAKELGLRLITWSLERSGPLALVHEKGDYYYKSIQDIVTKDGDMYNYVDVLARQVGVVGMFSDWSATVTYYANCFGLQLMR</sequence>
<dbReference type="PANTHER" id="PTHR43620:SF7">
    <property type="entry name" value="GLYCEROPHOSPHODIESTER PHOSPHODIESTERASE GDPD5-RELATED"/>
    <property type="match status" value="1"/>
</dbReference>
<dbReference type="FunFam" id="3.20.20.190:FF:000040">
    <property type="entry name" value="Glycerophosphoryl diester phosphodiesterase family protein"/>
    <property type="match status" value="1"/>
</dbReference>
<keyword evidence="10" id="KW-1185">Reference proteome</keyword>
<accession>A0A9P7M943</accession>
<dbReference type="AlphaFoldDB" id="A0A9P7M943"/>
<dbReference type="GO" id="GO:0006071">
    <property type="term" value="P:glycerol metabolic process"/>
    <property type="evidence" value="ECO:0007669"/>
    <property type="project" value="UniProtKB-KW"/>
</dbReference>
<keyword evidence="5" id="KW-0378">Hydrolase</keyword>
<dbReference type="InterPro" id="IPR030395">
    <property type="entry name" value="GP_PDE_dom"/>
</dbReference>
<evidence type="ECO:0000256" key="5">
    <source>
        <dbReference type="ARBA" id="ARBA00022801"/>
    </source>
</evidence>
<organism evidence="9 10">
    <name type="scientific">Claviceps pazoutovae</name>
    <dbReference type="NCBI Taxonomy" id="1649127"/>
    <lineage>
        <taxon>Eukaryota</taxon>
        <taxon>Fungi</taxon>
        <taxon>Dikarya</taxon>
        <taxon>Ascomycota</taxon>
        <taxon>Pezizomycotina</taxon>
        <taxon>Sordariomycetes</taxon>
        <taxon>Hypocreomycetidae</taxon>
        <taxon>Hypocreales</taxon>
        <taxon>Clavicipitaceae</taxon>
        <taxon>Claviceps</taxon>
    </lineage>
</organism>
<dbReference type="PROSITE" id="PS51704">
    <property type="entry name" value="GP_PDE"/>
    <property type="match status" value="1"/>
</dbReference>
<proteinExistence type="inferred from homology"/>
<dbReference type="SUPFAM" id="SSF51695">
    <property type="entry name" value="PLC-like phosphodiesterases"/>
    <property type="match status" value="1"/>
</dbReference>
<evidence type="ECO:0000256" key="3">
    <source>
        <dbReference type="ARBA" id="ARBA00022729"/>
    </source>
</evidence>
<dbReference type="Proteomes" id="UP000706124">
    <property type="component" value="Unassembled WGS sequence"/>
</dbReference>
<dbReference type="EMBL" id="SRPO01000369">
    <property type="protein sequence ID" value="KAG5933453.1"/>
    <property type="molecule type" value="Genomic_DNA"/>
</dbReference>
<feature type="domain" description="GP-PDE" evidence="8">
    <location>
        <begin position="68"/>
        <end position="391"/>
    </location>
</feature>
<evidence type="ECO:0000313" key="9">
    <source>
        <dbReference type="EMBL" id="KAG5933453.1"/>
    </source>
</evidence>
<feature type="chain" id="PRO_5040127477" description="glycerophosphodiester phosphodiesterase" evidence="7">
    <location>
        <begin position="22"/>
        <end position="417"/>
    </location>
</feature>
<keyword evidence="4" id="KW-0319">Glycerol metabolism</keyword>
<dbReference type="InterPro" id="IPR017946">
    <property type="entry name" value="PLC-like_Pdiesterase_TIM-brl"/>
</dbReference>
<name>A0A9P7M943_9HYPO</name>
<keyword evidence="3 7" id="KW-0732">Signal</keyword>
<comment type="catalytic activity">
    <reaction evidence="6">
        <text>a sn-glycero-3-phosphodiester + H2O = an alcohol + sn-glycerol 3-phosphate + H(+)</text>
        <dbReference type="Rhea" id="RHEA:12969"/>
        <dbReference type="ChEBI" id="CHEBI:15377"/>
        <dbReference type="ChEBI" id="CHEBI:15378"/>
        <dbReference type="ChEBI" id="CHEBI:30879"/>
        <dbReference type="ChEBI" id="CHEBI:57597"/>
        <dbReference type="ChEBI" id="CHEBI:83408"/>
        <dbReference type="EC" id="3.1.4.46"/>
    </reaction>
</comment>
<dbReference type="PANTHER" id="PTHR43620">
    <property type="entry name" value="GLYCEROPHOSPHORYL DIESTER PHOSPHODIESTERASE"/>
    <property type="match status" value="1"/>
</dbReference>
<evidence type="ECO:0000256" key="7">
    <source>
        <dbReference type="SAM" id="SignalP"/>
    </source>
</evidence>
<protein>
    <recommendedName>
        <fullName evidence="2">glycerophosphodiester phosphodiesterase</fullName>
        <ecNumber evidence="2">3.1.4.46</ecNumber>
    </recommendedName>
</protein>
<gene>
    <name evidence="9" type="ORF">E4U60_004455</name>
</gene>
<comment type="caution">
    <text evidence="9">The sequence shown here is derived from an EMBL/GenBank/DDBJ whole genome shotgun (WGS) entry which is preliminary data.</text>
</comment>
<evidence type="ECO:0000313" key="10">
    <source>
        <dbReference type="Proteomes" id="UP000706124"/>
    </source>
</evidence>
<comment type="similarity">
    <text evidence="1">Belongs to the glycerophosphoryl diester phosphodiesterase family.</text>
</comment>
<evidence type="ECO:0000256" key="1">
    <source>
        <dbReference type="ARBA" id="ARBA00007277"/>
    </source>
</evidence>
<dbReference type="GO" id="GO:0006629">
    <property type="term" value="P:lipid metabolic process"/>
    <property type="evidence" value="ECO:0007669"/>
    <property type="project" value="InterPro"/>
</dbReference>
<evidence type="ECO:0000256" key="4">
    <source>
        <dbReference type="ARBA" id="ARBA00022798"/>
    </source>
</evidence>
<dbReference type="Gene3D" id="3.20.20.190">
    <property type="entry name" value="Phosphatidylinositol (PI) phosphodiesterase"/>
    <property type="match status" value="1"/>
</dbReference>
<dbReference type="GO" id="GO:0008889">
    <property type="term" value="F:glycerophosphodiester phosphodiesterase activity"/>
    <property type="evidence" value="ECO:0007669"/>
    <property type="project" value="UniProtKB-EC"/>
</dbReference>
<evidence type="ECO:0000256" key="2">
    <source>
        <dbReference type="ARBA" id="ARBA00012247"/>
    </source>
</evidence>
<evidence type="ECO:0000256" key="6">
    <source>
        <dbReference type="ARBA" id="ARBA00047512"/>
    </source>
</evidence>
<dbReference type="OrthoDB" id="1058301at2759"/>
<dbReference type="Pfam" id="PF03009">
    <property type="entry name" value="GDPD"/>
    <property type="match status" value="1"/>
</dbReference>
<reference evidence="9 10" key="1">
    <citation type="journal article" date="2020" name="bioRxiv">
        <title>Whole genome comparisons of ergot fungi reveals the divergence and evolution of species within the genus Claviceps are the result of varying mechanisms driving genome evolution and host range expansion.</title>
        <authorList>
            <person name="Wyka S.A."/>
            <person name="Mondo S.J."/>
            <person name="Liu M."/>
            <person name="Dettman J."/>
            <person name="Nalam V."/>
            <person name="Broders K.D."/>
        </authorList>
    </citation>
    <scope>NUCLEOTIDE SEQUENCE [LARGE SCALE GENOMIC DNA]</scope>
    <source>
        <strain evidence="9 10">CCC 1485</strain>
    </source>
</reference>
<evidence type="ECO:0000259" key="8">
    <source>
        <dbReference type="PROSITE" id="PS51704"/>
    </source>
</evidence>
<feature type="signal peptide" evidence="7">
    <location>
        <begin position="1"/>
        <end position="21"/>
    </location>
</feature>